<dbReference type="EMBL" id="BIFQ01000001">
    <property type="protein sequence ID" value="GCE03505.1"/>
    <property type="molecule type" value="Genomic_DNA"/>
</dbReference>
<gene>
    <name evidence="1" type="ORF">KDAU_08340</name>
</gene>
<protein>
    <submittedName>
        <fullName evidence="1">Uncharacterized protein</fullName>
    </submittedName>
</protein>
<reference evidence="2" key="1">
    <citation type="submission" date="2018-12" db="EMBL/GenBank/DDBJ databases">
        <title>Tengunoibacter tsumagoiensis gen. nov., sp. nov., Dictyobacter kobayashii sp. nov., D. alpinus sp. nov., and D. joshuensis sp. nov. and description of Dictyobacteraceae fam. nov. within the order Ktedonobacterales isolated from Tengu-no-mugimeshi.</title>
        <authorList>
            <person name="Wang C.M."/>
            <person name="Zheng Y."/>
            <person name="Sakai Y."/>
            <person name="Toyoda A."/>
            <person name="Minakuchi Y."/>
            <person name="Abe K."/>
            <person name="Yokota A."/>
            <person name="Yabe S."/>
        </authorList>
    </citation>
    <scope>NUCLEOTIDE SEQUENCE [LARGE SCALE GENOMIC DNA]</scope>
    <source>
        <strain evidence="2">S-27</strain>
    </source>
</reference>
<organism evidence="1 2">
    <name type="scientific">Dictyobacter aurantiacus</name>
    <dbReference type="NCBI Taxonomy" id="1936993"/>
    <lineage>
        <taxon>Bacteria</taxon>
        <taxon>Bacillati</taxon>
        <taxon>Chloroflexota</taxon>
        <taxon>Ktedonobacteria</taxon>
        <taxon>Ktedonobacterales</taxon>
        <taxon>Dictyobacteraceae</taxon>
        <taxon>Dictyobacter</taxon>
    </lineage>
</organism>
<dbReference type="RefSeq" id="WP_126594773.1">
    <property type="nucleotide sequence ID" value="NZ_BIFQ01000001.1"/>
</dbReference>
<dbReference type="OrthoDB" id="144863at2"/>
<evidence type="ECO:0000313" key="2">
    <source>
        <dbReference type="Proteomes" id="UP000287224"/>
    </source>
</evidence>
<dbReference type="Proteomes" id="UP000287224">
    <property type="component" value="Unassembled WGS sequence"/>
</dbReference>
<accession>A0A401Z9I0</accession>
<sequence>MRQHLPLPPFHPSSVPASARRKKACRTLLLWDLQEQGLEVKGTVSDGGRAIAETVKQVYGPAHHQRDIWHLLHLASQVQARLDRAVIMEHARLPAIERNATRTAAGKRAKGRPSGVTLQEQQARISQMQYVAQSVAYLCEYLHQMVEVVVLHRGRLLSYQERQGEIEVVMDLLNEIASLATPALQGQIQMLSTQLRLALPQTVMFARELEAKHLHALQSLGCEAVALLAWAWRRRAGLGLTSTQLLEGIPSQWREEANLLLAAWDQAVRASSVVENWHSIVRPHLAVHRTLSAGFLALLAVGHNHRIAPRGLHEDLSPLQRTGTALSHHTWLAALGYSALAA</sequence>
<proteinExistence type="predicted"/>
<evidence type="ECO:0000313" key="1">
    <source>
        <dbReference type="EMBL" id="GCE03505.1"/>
    </source>
</evidence>
<name>A0A401Z9I0_9CHLR</name>
<comment type="caution">
    <text evidence="1">The sequence shown here is derived from an EMBL/GenBank/DDBJ whole genome shotgun (WGS) entry which is preliminary data.</text>
</comment>
<keyword evidence="2" id="KW-1185">Reference proteome</keyword>
<dbReference type="AlphaFoldDB" id="A0A401Z9I0"/>